<keyword evidence="1" id="KW-0285">Flavoprotein</keyword>
<dbReference type="Pfam" id="PF07992">
    <property type="entry name" value="Pyr_redox_2"/>
    <property type="match status" value="1"/>
</dbReference>
<keyword evidence="6" id="KW-1185">Reference proteome</keyword>
<evidence type="ECO:0000256" key="1">
    <source>
        <dbReference type="ARBA" id="ARBA00022630"/>
    </source>
</evidence>
<proteinExistence type="predicted"/>
<dbReference type="PRINTS" id="PR00469">
    <property type="entry name" value="PNDRDTASEII"/>
</dbReference>
<dbReference type="InterPro" id="IPR044142">
    <property type="entry name" value="AhpF_NTD_N"/>
</dbReference>
<dbReference type="AlphaFoldDB" id="A0A377GVF0"/>
<dbReference type="NCBIfam" id="TIGR03143">
    <property type="entry name" value="AhpF_homolog"/>
    <property type="match status" value="1"/>
</dbReference>
<dbReference type="Pfam" id="PF13192">
    <property type="entry name" value="Thioredoxin_3"/>
    <property type="match status" value="1"/>
</dbReference>
<reference evidence="5 6" key="1">
    <citation type="submission" date="2018-06" db="EMBL/GenBank/DDBJ databases">
        <authorList>
            <consortium name="Pathogen Informatics"/>
            <person name="Doyle S."/>
        </authorList>
    </citation>
    <scope>NUCLEOTIDE SEQUENCE [LARGE SCALE GENOMIC DNA]</scope>
    <source>
        <strain evidence="5 6">NCTC10723</strain>
    </source>
</reference>
<dbReference type="InterPro" id="IPR050097">
    <property type="entry name" value="Ferredoxin-NADP_redctase_2"/>
</dbReference>
<evidence type="ECO:0000256" key="2">
    <source>
        <dbReference type="ARBA" id="ARBA00023002"/>
    </source>
</evidence>
<dbReference type="GO" id="GO:0004791">
    <property type="term" value="F:thioredoxin-disulfide reductase (NADPH) activity"/>
    <property type="evidence" value="ECO:0007669"/>
    <property type="project" value="UniProtKB-EC"/>
</dbReference>
<protein>
    <submittedName>
        <fullName evidence="5">Thioredoxin reductase</fullName>
        <ecNumber evidence="5">1.8.1.9</ecNumber>
    </submittedName>
</protein>
<dbReference type="InterPro" id="IPR044141">
    <property type="entry name" value="AhpF_NTD_C"/>
</dbReference>
<gene>
    <name evidence="5" type="primary">trxB_1</name>
    <name evidence="5" type="ORF">NCTC10723_00387</name>
</gene>
<dbReference type="OrthoDB" id="9806179at2"/>
<evidence type="ECO:0000259" key="4">
    <source>
        <dbReference type="Pfam" id="PF13192"/>
    </source>
</evidence>
<dbReference type="InterPro" id="IPR017561">
    <property type="entry name" value="AhpF_homologue_put"/>
</dbReference>
<accession>A0A377GVF0</accession>
<feature type="domain" description="FAD/NAD(P)-binding" evidence="3">
    <location>
        <begin position="5"/>
        <end position="296"/>
    </location>
</feature>
<evidence type="ECO:0000259" key="3">
    <source>
        <dbReference type="Pfam" id="PF07992"/>
    </source>
</evidence>
<dbReference type="Gene3D" id="3.50.50.60">
    <property type="entry name" value="FAD/NAD(P)-binding domain"/>
    <property type="match status" value="2"/>
</dbReference>
<dbReference type="InterPro" id="IPR036188">
    <property type="entry name" value="FAD/NAD-bd_sf"/>
</dbReference>
<dbReference type="SUPFAM" id="SSF52833">
    <property type="entry name" value="Thioredoxin-like"/>
    <property type="match status" value="2"/>
</dbReference>
<dbReference type="Proteomes" id="UP000255328">
    <property type="component" value="Unassembled WGS sequence"/>
</dbReference>
<evidence type="ECO:0000313" key="6">
    <source>
        <dbReference type="Proteomes" id="UP000255328"/>
    </source>
</evidence>
<dbReference type="RefSeq" id="WP_115268832.1">
    <property type="nucleotide sequence ID" value="NZ_UGGU01000003.1"/>
</dbReference>
<dbReference type="InterPro" id="IPR023753">
    <property type="entry name" value="FAD/NAD-binding_dom"/>
</dbReference>
<dbReference type="SUPFAM" id="SSF51905">
    <property type="entry name" value="FAD/NAD(P)-binding domain"/>
    <property type="match status" value="2"/>
</dbReference>
<sequence>MNRLYDMIVIGGGPAGLTAGLYAGRAKLDTLIIEKSVPGGQITVTNEIVNYPGIIETTGTKYGETLKQQALNFGVEFLLDEVIDMDFSNDIKVIRTKSGEYHALAVVIATGASPRKLGFPGEKEYEGRGVAYCATCDGEFFTGMDVFVIGAGFAAAEEAIFLTRFARKVTVIAREPEFTCAKSIAEKVLSHPKIEVKFNTEILEATGDVQLRQAKFINNVTKEITDFKAADGESFGIFIFVGYAPQSKLFENHIEIDKFGFIPTDEDMMTNIPGVFAAGDIRPKKLRQVVTAVSDGAEAAFNIEKYIVELREKLGIHKEETQIEKTSKVEEKTQEFLDSHLKEQLAEVVKRFDSPIELVVIKDTNEQSSEMYSIAKEISSVSDKLRLSSYNLGENLELENKIKLNKVPTIAILDKDGNYSGIKYATMPGGHELNSFILAMYNVAGPGQKISEDTLSKIQSIKKNIDIKIGISLSCTKCPDTVQAAQRVAIENDNIQVEIIDVFSFKDFKDKHQIMSVPAMVVNDEKVYFGSKSIEEVLESIL</sequence>
<organism evidence="5 6">
    <name type="scientific">Fusobacterium necrogenes</name>
    <dbReference type="NCBI Taxonomy" id="858"/>
    <lineage>
        <taxon>Bacteria</taxon>
        <taxon>Fusobacteriati</taxon>
        <taxon>Fusobacteriota</taxon>
        <taxon>Fusobacteriia</taxon>
        <taxon>Fusobacteriales</taxon>
        <taxon>Fusobacteriaceae</taxon>
        <taxon>Fusobacterium</taxon>
    </lineage>
</organism>
<dbReference type="InterPro" id="IPR036249">
    <property type="entry name" value="Thioredoxin-like_sf"/>
</dbReference>
<evidence type="ECO:0000313" key="5">
    <source>
        <dbReference type="EMBL" id="STO30955.1"/>
    </source>
</evidence>
<dbReference type="PANTHER" id="PTHR48105">
    <property type="entry name" value="THIOREDOXIN REDUCTASE 1-RELATED-RELATED"/>
    <property type="match status" value="1"/>
</dbReference>
<dbReference type="InterPro" id="IPR012336">
    <property type="entry name" value="Thioredoxin-like_fold"/>
</dbReference>
<dbReference type="PRINTS" id="PR00368">
    <property type="entry name" value="FADPNR"/>
</dbReference>
<dbReference type="CDD" id="cd02974">
    <property type="entry name" value="AhpF_NTD_N"/>
    <property type="match status" value="1"/>
</dbReference>
<keyword evidence="2 5" id="KW-0560">Oxidoreductase</keyword>
<dbReference type="EMBL" id="UGGU01000003">
    <property type="protein sequence ID" value="STO30955.1"/>
    <property type="molecule type" value="Genomic_DNA"/>
</dbReference>
<dbReference type="Gene3D" id="3.40.30.80">
    <property type="match status" value="1"/>
</dbReference>
<dbReference type="CDD" id="cd03026">
    <property type="entry name" value="AhpF_NTD_C"/>
    <property type="match status" value="1"/>
</dbReference>
<dbReference type="EC" id="1.8.1.9" evidence="5"/>
<name>A0A377GVF0_9FUSO</name>
<feature type="domain" description="Thioredoxin-like fold" evidence="4">
    <location>
        <begin position="466"/>
        <end position="540"/>
    </location>
</feature>